<reference evidence="3" key="1">
    <citation type="journal article" date="2019" name="Int. J. Syst. Evol. Microbiol.">
        <title>The Global Catalogue of Microorganisms (GCM) 10K type strain sequencing project: providing services to taxonomists for standard genome sequencing and annotation.</title>
        <authorList>
            <consortium name="The Broad Institute Genomics Platform"/>
            <consortium name="The Broad Institute Genome Sequencing Center for Infectious Disease"/>
            <person name="Wu L."/>
            <person name="Ma J."/>
        </authorList>
    </citation>
    <scope>NUCLEOTIDE SEQUENCE [LARGE SCALE GENOMIC DNA]</scope>
    <source>
        <strain evidence="3">CGMCC-1.15741</strain>
    </source>
</reference>
<accession>A0ABW1S7M6</accession>
<keyword evidence="1" id="KW-1133">Transmembrane helix</keyword>
<feature type="transmembrane region" description="Helical" evidence="1">
    <location>
        <begin position="12"/>
        <end position="31"/>
    </location>
</feature>
<evidence type="ECO:0000313" key="2">
    <source>
        <dbReference type="EMBL" id="MFC6197533.1"/>
    </source>
</evidence>
<proteinExistence type="predicted"/>
<sequence>MSKKKKGLGLPVWLGLLVILVIGGYSGYWFWMSGEIRKGALDWIEDQRKAGVDITYDNMEISGFPYRFELKLEAPVAVSSADGWRLESERVQLAAQSYNLYHVIAQMPGKSDITLADGRQFSLVPAEKSALSVRYDSETVRDLRIELPSLTIAENNMRVLELNNLMFGIRPMPDAPTSGQLAFSIDDFTLERAPDDLTWLGPDGEELVIWIEIENLYPLLTEDLSFTEWRIDENQIHLRRGEVNWGQLDLAARASIKLSRDNQPNGTIGIHLENVDALREQLEAAGRLDQETNQLIGTIGLMSRNNNFATVELRDRGIYLLGNKLGEY</sequence>
<name>A0ABW1S7M6_9PROT</name>
<keyword evidence="1" id="KW-0472">Membrane</keyword>
<dbReference type="InterPro" id="IPR018666">
    <property type="entry name" value="DUF2125"/>
</dbReference>
<dbReference type="Proteomes" id="UP001596303">
    <property type="component" value="Unassembled WGS sequence"/>
</dbReference>
<gene>
    <name evidence="2" type="ORF">ACFQDM_05560</name>
</gene>
<keyword evidence="1" id="KW-0812">Transmembrane</keyword>
<evidence type="ECO:0000256" key="1">
    <source>
        <dbReference type="SAM" id="Phobius"/>
    </source>
</evidence>
<dbReference type="EMBL" id="JBHSSW010000005">
    <property type="protein sequence ID" value="MFC6197533.1"/>
    <property type="molecule type" value="Genomic_DNA"/>
</dbReference>
<organism evidence="2 3">
    <name type="scientific">Ponticaulis profundi</name>
    <dbReference type="NCBI Taxonomy" id="2665222"/>
    <lineage>
        <taxon>Bacteria</taxon>
        <taxon>Pseudomonadati</taxon>
        <taxon>Pseudomonadota</taxon>
        <taxon>Alphaproteobacteria</taxon>
        <taxon>Hyphomonadales</taxon>
        <taxon>Hyphomonadaceae</taxon>
        <taxon>Ponticaulis</taxon>
    </lineage>
</organism>
<evidence type="ECO:0000313" key="3">
    <source>
        <dbReference type="Proteomes" id="UP001596303"/>
    </source>
</evidence>
<protein>
    <submittedName>
        <fullName evidence="2">DUF2125 domain-containing protein</fullName>
    </submittedName>
</protein>
<dbReference type="RefSeq" id="WP_377376578.1">
    <property type="nucleotide sequence ID" value="NZ_JBHSSW010000005.1"/>
</dbReference>
<dbReference type="Pfam" id="PF09898">
    <property type="entry name" value="DUF2125"/>
    <property type="match status" value="1"/>
</dbReference>
<keyword evidence="3" id="KW-1185">Reference proteome</keyword>
<comment type="caution">
    <text evidence="2">The sequence shown here is derived from an EMBL/GenBank/DDBJ whole genome shotgun (WGS) entry which is preliminary data.</text>
</comment>